<dbReference type="Proteomes" id="UP000284416">
    <property type="component" value="Unassembled WGS sequence"/>
</dbReference>
<gene>
    <name evidence="2" type="ORF">D1B31_05605</name>
</gene>
<reference evidence="2 3" key="1">
    <citation type="journal article" date="2017" name="Int. J. Syst. Evol. Microbiol.">
        <title>Bacillus notoginsengisoli sp. nov., a novel bacterium isolated from the rhizosphere of Panax notoginseng.</title>
        <authorList>
            <person name="Zhang M.Y."/>
            <person name="Cheng J."/>
            <person name="Cai Y."/>
            <person name="Zhang T.Y."/>
            <person name="Wu Y.Y."/>
            <person name="Manikprabhu D."/>
            <person name="Li W.J."/>
            <person name="Zhang Y.X."/>
        </authorList>
    </citation>
    <scope>NUCLEOTIDE SEQUENCE [LARGE SCALE GENOMIC DNA]</scope>
    <source>
        <strain evidence="2 3">JCM 30743</strain>
    </source>
</reference>
<dbReference type="Gene3D" id="3.90.850.10">
    <property type="entry name" value="Fumarylacetoacetase-like, C-terminal domain"/>
    <property type="match status" value="1"/>
</dbReference>
<evidence type="ECO:0000313" key="2">
    <source>
        <dbReference type="EMBL" id="RHW42111.1"/>
    </source>
</evidence>
<proteinExistence type="predicted"/>
<evidence type="ECO:0000313" key="3">
    <source>
        <dbReference type="Proteomes" id="UP000284416"/>
    </source>
</evidence>
<dbReference type="AlphaFoldDB" id="A0A417YX24"/>
<protein>
    <submittedName>
        <fullName evidence="2">Fumarylacetoacetate hydrolase family protein</fullName>
    </submittedName>
</protein>
<evidence type="ECO:0000259" key="1">
    <source>
        <dbReference type="Pfam" id="PF01557"/>
    </source>
</evidence>
<dbReference type="GO" id="GO:0016787">
    <property type="term" value="F:hydrolase activity"/>
    <property type="evidence" value="ECO:0007669"/>
    <property type="project" value="UniProtKB-KW"/>
</dbReference>
<organism evidence="2 3">
    <name type="scientific">Neobacillus notoginsengisoli</name>
    <dbReference type="NCBI Taxonomy" id="1578198"/>
    <lineage>
        <taxon>Bacteria</taxon>
        <taxon>Bacillati</taxon>
        <taxon>Bacillota</taxon>
        <taxon>Bacilli</taxon>
        <taxon>Bacillales</taxon>
        <taxon>Bacillaceae</taxon>
        <taxon>Neobacillus</taxon>
    </lineage>
</organism>
<dbReference type="InterPro" id="IPR036663">
    <property type="entry name" value="Fumarylacetoacetase_C_sf"/>
</dbReference>
<comment type="caution">
    <text evidence="2">The sequence shown here is derived from an EMBL/GenBank/DDBJ whole genome shotgun (WGS) entry which is preliminary data.</text>
</comment>
<sequence length="308" mass="34405">MRFITFRKQNGQTAAGWIFDGRFAVDMHEASKRELPKTMLEFLADSAVNQKKAKSLQLHPDSPGVYPLESVRLLAPLPNPLSFRDFYAFEQHVKTARKNRGLDMVPEWYEMPVFYFSNHLAFRGPGEEIERPPGCTKLDYELEIACVIGKKGKDIIAEKAEKHIFGYCILNDWSARDFQQKEMKVGLGPAKGKDFATSIGPWVLTADELVGLQTGKGYDLKMSASVNGKLISEGNFKDIHFSFAEMIERASTGTTLYPGEMIGSGTVGTGCILELGEEVHRWLRPGDLVELKIENLGVLKNKIVGEKG</sequence>
<name>A0A417YX24_9BACI</name>
<dbReference type="PANTHER" id="PTHR43211:SF1">
    <property type="entry name" value="BLL6422 PROTEIN"/>
    <property type="match status" value="1"/>
</dbReference>
<feature type="domain" description="Fumarylacetoacetase-like C-terminal" evidence="1">
    <location>
        <begin position="83"/>
        <end position="304"/>
    </location>
</feature>
<keyword evidence="2" id="KW-0378">Hydrolase</keyword>
<dbReference type="OrthoDB" id="9805307at2"/>
<dbReference type="Pfam" id="PF01557">
    <property type="entry name" value="FAA_hydrolase"/>
    <property type="match status" value="1"/>
</dbReference>
<dbReference type="RefSeq" id="WP_118919766.1">
    <property type="nucleotide sequence ID" value="NZ_QWEG01000003.1"/>
</dbReference>
<accession>A0A417YX24</accession>
<dbReference type="InterPro" id="IPR011234">
    <property type="entry name" value="Fumarylacetoacetase-like_C"/>
</dbReference>
<dbReference type="SUPFAM" id="SSF56529">
    <property type="entry name" value="FAH"/>
    <property type="match status" value="1"/>
</dbReference>
<keyword evidence="3" id="KW-1185">Reference proteome</keyword>
<dbReference type="PANTHER" id="PTHR43211">
    <property type="entry name" value="FUMARYLACETOACETATE HYDROLASE"/>
    <property type="match status" value="1"/>
</dbReference>
<dbReference type="EMBL" id="QWEG01000003">
    <property type="protein sequence ID" value="RHW42111.1"/>
    <property type="molecule type" value="Genomic_DNA"/>
</dbReference>